<comment type="catalytic activity">
    <reaction evidence="9">
        <text>orotidine 5'-phosphate + H(+) = UMP + CO2</text>
        <dbReference type="Rhea" id="RHEA:11596"/>
        <dbReference type="ChEBI" id="CHEBI:15378"/>
        <dbReference type="ChEBI" id="CHEBI:16526"/>
        <dbReference type="ChEBI" id="CHEBI:57538"/>
        <dbReference type="ChEBI" id="CHEBI:57865"/>
        <dbReference type="EC" id="4.1.1.23"/>
    </reaction>
</comment>
<evidence type="ECO:0000313" key="11">
    <source>
        <dbReference type="EMBL" id="SVC40150.1"/>
    </source>
</evidence>
<keyword evidence="7" id="KW-0456">Lyase</keyword>
<dbReference type="PANTHER" id="PTHR43375">
    <property type="entry name" value="OROTIDINE 5'-PHOSPHATE DECARBOXYLASE"/>
    <property type="match status" value="1"/>
</dbReference>
<dbReference type="InterPro" id="IPR001754">
    <property type="entry name" value="OMPdeCOase_dom"/>
</dbReference>
<evidence type="ECO:0000256" key="6">
    <source>
        <dbReference type="ARBA" id="ARBA00022975"/>
    </source>
</evidence>
<name>A0A382LU46_9ZZZZ</name>
<dbReference type="InterPro" id="IPR011060">
    <property type="entry name" value="RibuloseP-bd_barrel"/>
</dbReference>
<keyword evidence="6" id="KW-0665">Pyrimidine biosynthesis</keyword>
<keyword evidence="5" id="KW-0210">Decarboxylase</keyword>
<feature type="non-terminal residue" evidence="11">
    <location>
        <position position="259"/>
    </location>
</feature>
<dbReference type="GO" id="GO:0004590">
    <property type="term" value="F:orotidine-5'-phosphate decarboxylase activity"/>
    <property type="evidence" value="ECO:0007669"/>
    <property type="project" value="UniProtKB-EC"/>
</dbReference>
<evidence type="ECO:0000256" key="3">
    <source>
        <dbReference type="ARBA" id="ARBA00012321"/>
    </source>
</evidence>
<organism evidence="11">
    <name type="scientific">marine metagenome</name>
    <dbReference type="NCBI Taxonomy" id="408172"/>
    <lineage>
        <taxon>unclassified sequences</taxon>
        <taxon>metagenomes</taxon>
        <taxon>ecological metagenomes</taxon>
    </lineage>
</organism>
<comment type="similarity">
    <text evidence="2">Belongs to the OMP decarboxylase family. Type 2 subfamily.</text>
</comment>
<dbReference type="EC" id="4.1.1.23" evidence="3"/>
<dbReference type="GO" id="GO:0044205">
    <property type="term" value="P:'de novo' UMP biosynthetic process"/>
    <property type="evidence" value="ECO:0007669"/>
    <property type="project" value="UniProtKB-UniPathway"/>
</dbReference>
<feature type="domain" description="Orotidine 5'-phosphate decarboxylase" evidence="10">
    <location>
        <begin position="19"/>
        <end position="251"/>
    </location>
</feature>
<accession>A0A382LU46</accession>
<dbReference type="GO" id="GO:0006207">
    <property type="term" value="P:'de novo' pyrimidine nucleobase biosynthetic process"/>
    <property type="evidence" value="ECO:0007669"/>
    <property type="project" value="InterPro"/>
</dbReference>
<evidence type="ECO:0000256" key="9">
    <source>
        <dbReference type="ARBA" id="ARBA00049157"/>
    </source>
</evidence>
<dbReference type="InterPro" id="IPR011995">
    <property type="entry name" value="OMPdecase_type-2"/>
</dbReference>
<evidence type="ECO:0000256" key="2">
    <source>
        <dbReference type="ARBA" id="ARBA00008847"/>
    </source>
</evidence>
<proteinExistence type="inferred from homology"/>
<reference evidence="11" key="1">
    <citation type="submission" date="2018-05" db="EMBL/GenBank/DDBJ databases">
        <authorList>
            <person name="Lanie J.A."/>
            <person name="Ng W.-L."/>
            <person name="Kazmierczak K.M."/>
            <person name="Andrzejewski T.M."/>
            <person name="Davidsen T.M."/>
            <person name="Wayne K.J."/>
            <person name="Tettelin H."/>
            <person name="Glass J.I."/>
            <person name="Rusch D."/>
            <person name="Podicherti R."/>
            <person name="Tsui H.-C.T."/>
            <person name="Winkler M.E."/>
        </authorList>
    </citation>
    <scope>NUCLEOTIDE SEQUENCE</scope>
</reference>
<evidence type="ECO:0000256" key="5">
    <source>
        <dbReference type="ARBA" id="ARBA00022793"/>
    </source>
</evidence>
<dbReference type="SUPFAM" id="SSF51366">
    <property type="entry name" value="Ribulose-phoshate binding barrel"/>
    <property type="match status" value="1"/>
</dbReference>
<evidence type="ECO:0000256" key="4">
    <source>
        <dbReference type="ARBA" id="ARBA00021923"/>
    </source>
</evidence>
<evidence type="ECO:0000256" key="7">
    <source>
        <dbReference type="ARBA" id="ARBA00023239"/>
    </source>
</evidence>
<dbReference type="EMBL" id="UINC01089231">
    <property type="protein sequence ID" value="SVC40150.1"/>
    <property type="molecule type" value="Genomic_DNA"/>
</dbReference>
<dbReference type="SMART" id="SM00934">
    <property type="entry name" value="OMPdecase"/>
    <property type="match status" value="1"/>
</dbReference>
<sequence length="259" mass="28714">MALSFNKRLQKICDEKENWLCIGLDIDPDKFPSGRDTSLKGMETFAKEVIDGTIEFCPVYKPNFAFYERFGSRGYALLERIVDYISGRALVIADAKRGDIGNTSRQYSEAILKTMGCDAITLSPYMGRDTISPFLEDAKKGVFILTMTSNDGAAEIQNNRNDTIPLYQRVVEMASELNENDNIGLVVGATQPKVMEKIRKLSKGLSWLIPGIGAQGGDLQKSVSISNQNGIGVVNISRGILYPENGSMDNFLQENYKNK</sequence>
<dbReference type="InterPro" id="IPR013785">
    <property type="entry name" value="Aldolase_TIM"/>
</dbReference>
<dbReference type="NCBIfam" id="TIGR02127">
    <property type="entry name" value="pyrF_sub2"/>
    <property type="match status" value="1"/>
</dbReference>
<dbReference type="AlphaFoldDB" id="A0A382LU46"/>
<dbReference type="UniPathway" id="UPA00070">
    <property type="reaction ID" value="UER00120"/>
</dbReference>
<dbReference type="PANTHER" id="PTHR43375:SF1">
    <property type="entry name" value="OROTIDINE 5'-PHOSPHATE DECARBOXYLASE"/>
    <property type="match status" value="1"/>
</dbReference>
<evidence type="ECO:0000256" key="8">
    <source>
        <dbReference type="ARBA" id="ARBA00033428"/>
    </source>
</evidence>
<comment type="pathway">
    <text evidence="1">Pyrimidine metabolism; UMP biosynthesis via de novo pathway; UMP from orotate: step 2/2.</text>
</comment>
<gene>
    <name evidence="11" type="ORF">METZ01_LOCUS293004</name>
</gene>
<dbReference type="Pfam" id="PF00215">
    <property type="entry name" value="OMPdecase"/>
    <property type="match status" value="1"/>
</dbReference>
<dbReference type="Gene3D" id="3.20.20.70">
    <property type="entry name" value="Aldolase class I"/>
    <property type="match status" value="1"/>
</dbReference>
<protein>
    <recommendedName>
        <fullName evidence="4">Orotidine 5'-phosphate decarboxylase</fullName>
        <ecNumber evidence="3">4.1.1.23</ecNumber>
    </recommendedName>
    <alternativeName>
        <fullName evidence="8">OMP decarboxylase</fullName>
    </alternativeName>
</protein>
<dbReference type="CDD" id="cd04725">
    <property type="entry name" value="OMP_decarboxylase_like"/>
    <property type="match status" value="1"/>
</dbReference>
<evidence type="ECO:0000259" key="10">
    <source>
        <dbReference type="SMART" id="SM00934"/>
    </source>
</evidence>
<evidence type="ECO:0000256" key="1">
    <source>
        <dbReference type="ARBA" id="ARBA00004861"/>
    </source>
</evidence>